<proteinExistence type="predicted"/>
<sequence>MDFLSVYPVFHARADKFRLNKMSVCSQNSGSITRIWSS</sequence>
<accession>G5QI72</accession>
<evidence type="ECO:0000313" key="2">
    <source>
        <dbReference type="Proteomes" id="UP000004903"/>
    </source>
</evidence>
<name>G5QI72_SALRU</name>
<reference evidence="1 2" key="1">
    <citation type="journal article" date="2011" name="BMC Genomics">
        <title>Genome sequencing reveals diversification of virulence factor content and possible host adaptation in distinct subpopulations of Salmonella enterica.</title>
        <authorList>
            <person name="den Bakker H.C."/>
            <person name="Moreno Switt A.I."/>
            <person name="Govoni G."/>
            <person name="Cummings C.A."/>
            <person name="Ranieri M.L."/>
            <person name="Degoricija L."/>
            <person name="Hoelzer K."/>
            <person name="Rodriguez-Rivera L.D."/>
            <person name="Brown S."/>
            <person name="Bolchacova E."/>
            <person name="Furtado M.R."/>
            <person name="Wiedmann M."/>
        </authorList>
    </citation>
    <scope>NUCLEOTIDE SEQUENCE [LARGE SCALE GENOMIC DNA]</scope>
    <source>
        <strain evidence="1 2">A4-653</strain>
    </source>
</reference>
<evidence type="ECO:0000313" key="1">
    <source>
        <dbReference type="EMBL" id="EHC89863.1"/>
    </source>
</evidence>
<dbReference type="AlphaFoldDB" id="G5QI72"/>
<protein>
    <submittedName>
        <fullName evidence="1">Uncharacterized protein</fullName>
    </submittedName>
</protein>
<organism evidence="1 2">
    <name type="scientific">Salmonella enterica subsp. enterica serovar Rubislaw str. A4-653</name>
    <dbReference type="NCBI Taxonomy" id="913081"/>
    <lineage>
        <taxon>Bacteria</taxon>
        <taxon>Pseudomonadati</taxon>
        <taxon>Pseudomonadota</taxon>
        <taxon>Gammaproteobacteria</taxon>
        <taxon>Enterobacterales</taxon>
        <taxon>Enterobacteriaceae</taxon>
        <taxon>Salmonella</taxon>
    </lineage>
</organism>
<gene>
    <name evidence="1" type="ORF">LTSERUB_2218</name>
</gene>
<dbReference type="Proteomes" id="UP000004903">
    <property type="component" value="Unassembled WGS sequence"/>
</dbReference>
<comment type="caution">
    <text evidence="1">The sequence shown here is derived from an EMBL/GenBank/DDBJ whole genome shotgun (WGS) entry which is preliminary data.</text>
</comment>
<dbReference type="EMBL" id="AFCT01000843">
    <property type="protein sequence ID" value="EHC89863.1"/>
    <property type="molecule type" value="Genomic_DNA"/>
</dbReference>